<keyword evidence="3" id="KW-0012">Acyltransferase</keyword>
<evidence type="ECO:0000313" key="3">
    <source>
        <dbReference type="EMBL" id="QSB13478.1"/>
    </source>
</evidence>
<keyword evidence="1" id="KW-1133">Transmembrane helix</keyword>
<dbReference type="EMBL" id="CP070499">
    <property type="protein sequence ID" value="QSB13478.1"/>
    <property type="molecule type" value="Genomic_DNA"/>
</dbReference>
<evidence type="ECO:0000256" key="1">
    <source>
        <dbReference type="SAM" id="Phobius"/>
    </source>
</evidence>
<accession>A0A895YI98</accession>
<organism evidence="3 4">
    <name type="scientific">Natronosporangium hydrolyticum</name>
    <dbReference type="NCBI Taxonomy" id="2811111"/>
    <lineage>
        <taxon>Bacteria</taxon>
        <taxon>Bacillati</taxon>
        <taxon>Actinomycetota</taxon>
        <taxon>Actinomycetes</taxon>
        <taxon>Micromonosporales</taxon>
        <taxon>Micromonosporaceae</taxon>
        <taxon>Natronosporangium</taxon>
    </lineage>
</organism>
<dbReference type="KEGG" id="nhy:JQS43_18000"/>
<keyword evidence="3" id="KW-0808">Transferase</keyword>
<name>A0A895YI98_9ACTN</name>
<feature type="transmembrane region" description="Helical" evidence="1">
    <location>
        <begin position="278"/>
        <end position="298"/>
    </location>
</feature>
<dbReference type="GO" id="GO:0016747">
    <property type="term" value="F:acyltransferase activity, transferring groups other than amino-acyl groups"/>
    <property type="evidence" value="ECO:0007669"/>
    <property type="project" value="InterPro"/>
</dbReference>
<feature type="transmembrane region" description="Helical" evidence="1">
    <location>
        <begin position="237"/>
        <end position="258"/>
    </location>
</feature>
<keyword evidence="4" id="KW-1185">Reference proteome</keyword>
<feature type="transmembrane region" description="Helical" evidence="1">
    <location>
        <begin position="73"/>
        <end position="97"/>
    </location>
</feature>
<keyword evidence="1" id="KW-0812">Transmembrane</keyword>
<dbReference type="InterPro" id="IPR002656">
    <property type="entry name" value="Acyl_transf_3_dom"/>
</dbReference>
<feature type="transmembrane region" description="Helical" evidence="1">
    <location>
        <begin position="310"/>
        <end position="336"/>
    </location>
</feature>
<keyword evidence="1" id="KW-0472">Membrane</keyword>
<feature type="transmembrane region" description="Helical" evidence="1">
    <location>
        <begin position="207"/>
        <end position="225"/>
    </location>
</feature>
<feature type="transmembrane region" description="Helical" evidence="1">
    <location>
        <begin position="31"/>
        <end position="53"/>
    </location>
</feature>
<reference evidence="3" key="1">
    <citation type="submission" date="2021-02" db="EMBL/GenBank/DDBJ databases">
        <title>Natrosporangium hydrolyticum gen. nov., sp. nov, a haloalkaliphilic actinobacterium from a soda solonchak soil.</title>
        <authorList>
            <person name="Sorokin D.Y."/>
            <person name="Khijniak T.V."/>
            <person name="Zakharycheva A.P."/>
            <person name="Boueva O.V."/>
            <person name="Ariskina E.V."/>
            <person name="Hahnke R.L."/>
            <person name="Bunk B."/>
            <person name="Sproer C."/>
            <person name="Schumann P."/>
            <person name="Evtushenko L.I."/>
            <person name="Kublanov I.V."/>
        </authorList>
    </citation>
    <scope>NUCLEOTIDE SEQUENCE</scope>
    <source>
        <strain evidence="3">DSM 106523</strain>
    </source>
</reference>
<dbReference type="RefSeq" id="WP_239675569.1">
    <property type="nucleotide sequence ID" value="NZ_CP070499.1"/>
</dbReference>
<feature type="transmembrane region" description="Helical" evidence="1">
    <location>
        <begin position="151"/>
        <end position="169"/>
    </location>
</feature>
<sequence length="394" mass="43694">MNPADALRAANRTLDELVTNTPARRERYVDFLRVFAIGVVVLWHWALSIHYWSEAQHRWVMPNPIHEVPGGWAATWLLQIVTVFFVVGGYANGAAWWAAQQGGAGVASFYRARFQRLLVPVAVFLAVWAVFDLALLLLVPGYTGVLNYGQILFTPLWFIGAYLWVVLLVPVTATLHERHKWLTLFGLAAVIAAADLGRFAAGWSELGWVNSALVWVFAHQLGYFFRDGTLDRLGRLGAAGLVVAAVAALVGLTELAGYPRSMVATVGQEYSNILPTTLPIAVVAVLQVGVMLLIRAPVSRWLRRPRVWKVVVAANAVILTVFLWHMTALLAGLATLRGLGVPLRTEPTLQWWLERPLWVLAPAIVLVILVAVFGSFEWASGRWLRRVGRMTRRG</sequence>
<evidence type="ECO:0000259" key="2">
    <source>
        <dbReference type="Pfam" id="PF01757"/>
    </source>
</evidence>
<feature type="transmembrane region" description="Helical" evidence="1">
    <location>
        <begin position="181"/>
        <end position="201"/>
    </location>
</feature>
<dbReference type="AlphaFoldDB" id="A0A895YI98"/>
<proteinExistence type="predicted"/>
<feature type="transmembrane region" description="Helical" evidence="1">
    <location>
        <begin position="117"/>
        <end position="139"/>
    </location>
</feature>
<protein>
    <submittedName>
        <fullName evidence="3">Acyltransferase</fullName>
    </submittedName>
</protein>
<feature type="domain" description="Acyltransferase 3" evidence="2">
    <location>
        <begin position="27"/>
        <end position="372"/>
    </location>
</feature>
<dbReference type="Proteomes" id="UP000662857">
    <property type="component" value="Chromosome"/>
</dbReference>
<evidence type="ECO:0000313" key="4">
    <source>
        <dbReference type="Proteomes" id="UP000662857"/>
    </source>
</evidence>
<dbReference type="Pfam" id="PF01757">
    <property type="entry name" value="Acyl_transf_3"/>
    <property type="match status" value="1"/>
</dbReference>
<gene>
    <name evidence="3" type="ORF">JQS43_18000</name>
</gene>
<feature type="transmembrane region" description="Helical" evidence="1">
    <location>
        <begin position="356"/>
        <end position="376"/>
    </location>
</feature>